<protein>
    <recommendedName>
        <fullName evidence="11">Metallo-beta-lactamase domain-containing protein</fullName>
    </recommendedName>
</protein>
<dbReference type="EMBL" id="FN653276">
    <property type="protein sequence ID" value="CBY14331.1"/>
    <property type="molecule type" value="Genomic_DNA"/>
</dbReference>
<gene>
    <name evidence="9" type="ORF">GSOID_T00007322001</name>
</gene>
<dbReference type="PANTHER" id="PTHR46018">
    <property type="entry name" value="ZINC PHOSPHODIESTERASE ELAC PROTEIN 1"/>
    <property type="match status" value="1"/>
</dbReference>
<organism evidence="9">
    <name type="scientific">Oikopleura dioica</name>
    <name type="common">Tunicate</name>
    <dbReference type="NCBI Taxonomy" id="34765"/>
    <lineage>
        <taxon>Eukaryota</taxon>
        <taxon>Metazoa</taxon>
        <taxon>Chordata</taxon>
        <taxon>Tunicata</taxon>
        <taxon>Appendicularia</taxon>
        <taxon>Copelata</taxon>
        <taxon>Oikopleuridae</taxon>
        <taxon>Oikopleura</taxon>
    </lineage>
</organism>
<evidence type="ECO:0008006" key="11">
    <source>
        <dbReference type="Google" id="ProtNLM"/>
    </source>
</evidence>
<dbReference type="FunCoup" id="E4XXD7">
    <property type="interactions" value="2"/>
</dbReference>
<dbReference type="CDD" id="cd07717">
    <property type="entry name" value="RNaseZ_ZiPD-like_MBL-fold"/>
    <property type="match status" value="1"/>
</dbReference>
<evidence type="ECO:0000256" key="7">
    <source>
        <dbReference type="ARBA" id="ARBA00022801"/>
    </source>
</evidence>
<evidence type="ECO:0000256" key="1">
    <source>
        <dbReference type="ARBA" id="ARBA00001947"/>
    </source>
</evidence>
<name>E4XXD7_OIKDI</name>
<dbReference type="InterPro" id="IPR036866">
    <property type="entry name" value="RibonucZ/Hydroxyglut_hydro"/>
</dbReference>
<comment type="cofactor">
    <cofactor evidence="1">
        <name>Zn(2+)</name>
        <dbReference type="ChEBI" id="CHEBI:29105"/>
    </cofactor>
</comment>
<comment type="subunit">
    <text evidence="2">Homodimer.</text>
</comment>
<reference evidence="9" key="1">
    <citation type="journal article" date="2010" name="Science">
        <title>Plasticity of animal genome architecture unmasked by rapid evolution of a pelagic tunicate.</title>
        <authorList>
            <person name="Denoeud F."/>
            <person name="Henriet S."/>
            <person name="Mungpakdee S."/>
            <person name="Aury J.M."/>
            <person name="Da Silva C."/>
            <person name="Brinkmann H."/>
            <person name="Mikhaleva J."/>
            <person name="Olsen L.C."/>
            <person name="Jubin C."/>
            <person name="Canestro C."/>
            <person name="Bouquet J.M."/>
            <person name="Danks G."/>
            <person name="Poulain J."/>
            <person name="Campsteijn C."/>
            <person name="Adamski M."/>
            <person name="Cross I."/>
            <person name="Yadetie F."/>
            <person name="Muffato M."/>
            <person name="Louis A."/>
            <person name="Butcher S."/>
            <person name="Tsagkogeorga G."/>
            <person name="Konrad A."/>
            <person name="Singh S."/>
            <person name="Jensen M.F."/>
            <person name="Cong E.H."/>
            <person name="Eikeseth-Otteraa H."/>
            <person name="Noel B."/>
            <person name="Anthouard V."/>
            <person name="Porcel B.M."/>
            <person name="Kachouri-Lafond R."/>
            <person name="Nishino A."/>
            <person name="Ugolini M."/>
            <person name="Chourrout P."/>
            <person name="Nishida H."/>
            <person name="Aasland R."/>
            <person name="Huzurbazar S."/>
            <person name="Westhof E."/>
            <person name="Delsuc F."/>
            <person name="Lehrach H."/>
            <person name="Reinhardt R."/>
            <person name="Weissenbach J."/>
            <person name="Roy S.W."/>
            <person name="Artiguenave F."/>
            <person name="Postlethwait J.H."/>
            <person name="Manak J.R."/>
            <person name="Thompson E.M."/>
            <person name="Jaillon O."/>
            <person name="Du Pasquier L."/>
            <person name="Boudinot P."/>
            <person name="Liberles D.A."/>
            <person name="Volff J.N."/>
            <person name="Philippe H."/>
            <person name="Lenhard B."/>
            <person name="Roest Crollius H."/>
            <person name="Wincker P."/>
            <person name="Chourrout D."/>
        </authorList>
    </citation>
    <scope>NUCLEOTIDE SEQUENCE [LARGE SCALE GENOMIC DNA]</scope>
</reference>
<keyword evidence="5" id="KW-0479">Metal-binding</keyword>
<keyword evidence="4" id="KW-0540">Nuclease</keyword>
<dbReference type="SUPFAM" id="SSF56281">
    <property type="entry name" value="Metallo-hydrolase/oxidoreductase"/>
    <property type="match status" value="1"/>
</dbReference>
<dbReference type="OrthoDB" id="527344at2759"/>
<proteinExistence type="inferred from homology"/>
<keyword evidence="7" id="KW-0378">Hydrolase</keyword>
<dbReference type="InParanoid" id="E4XXD7"/>
<evidence type="ECO:0000256" key="8">
    <source>
        <dbReference type="ARBA" id="ARBA00022833"/>
    </source>
</evidence>
<dbReference type="AlphaFoldDB" id="E4XXD7"/>
<keyword evidence="6" id="KW-0255">Endonuclease</keyword>
<evidence type="ECO:0000256" key="3">
    <source>
        <dbReference type="ARBA" id="ARBA00022694"/>
    </source>
</evidence>
<dbReference type="PANTHER" id="PTHR46018:SF2">
    <property type="entry name" value="ZINC PHOSPHODIESTERASE ELAC PROTEIN 1"/>
    <property type="match status" value="1"/>
</dbReference>
<keyword evidence="8" id="KW-0862">Zinc</keyword>
<sequence>MSDLQVTCLGTASQQPSVKRALNSCVYRNKGISYLVDCGEGTQAQLNASGVRPSSIKTVLITHLHGDHCFGLPDTGSLLEAVKKVKYEYPTIEVYGPVGLRRYLRVALQLSRSRLACSYIVHELVPTQAQIGGSHPSFDSWNPPANDDFERYYNELPDYHGQNIWKLCKDSNNVTVTAVELLHHAPSFGYVFEEPSIIGLLDKERLEQLGLRNSPLCGKLARGNEVEHNGRIIKPCDVQRPEVKGRKVAVLGDSRDRVFSNLASNYCHATDLIMHEATLENDMESTAIEHGHSTPRMAVEFARRCGAKKLVLNHFSQRYRSEKDEKYNLEESITDQILLKQAIQCALELGESENFVDIARDLKVIDVIRAK</sequence>
<dbReference type="InterPro" id="IPR013471">
    <property type="entry name" value="RNase_Z/BN"/>
</dbReference>
<evidence type="ECO:0000313" key="9">
    <source>
        <dbReference type="EMBL" id="CBY14331.1"/>
    </source>
</evidence>
<dbReference type="GO" id="GO:0042781">
    <property type="term" value="F:3'-tRNA processing endoribonuclease activity"/>
    <property type="evidence" value="ECO:0007669"/>
    <property type="project" value="TreeGrafter"/>
</dbReference>
<evidence type="ECO:0000256" key="6">
    <source>
        <dbReference type="ARBA" id="ARBA00022759"/>
    </source>
</evidence>
<accession>E4XXD7</accession>
<dbReference type="GO" id="GO:0005634">
    <property type="term" value="C:nucleus"/>
    <property type="evidence" value="ECO:0007669"/>
    <property type="project" value="TreeGrafter"/>
</dbReference>
<keyword evidence="10" id="KW-1185">Reference proteome</keyword>
<dbReference type="Pfam" id="PF23023">
    <property type="entry name" value="Anti-Pycsar_Apyc1"/>
    <property type="match status" value="1"/>
</dbReference>
<evidence type="ECO:0000256" key="2">
    <source>
        <dbReference type="ARBA" id="ARBA00011738"/>
    </source>
</evidence>
<dbReference type="GO" id="GO:0046872">
    <property type="term" value="F:metal ion binding"/>
    <property type="evidence" value="ECO:0007669"/>
    <property type="project" value="UniProtKB-KW"/>
</dbReference>
<dbReference type="Gene3D" id="3.60.15.10">
    <property type="entry name" value="Ribonuclease Z/Hydroxyacylglutathione hydrolase-like"/>
    <property type="match status" value="1"/>
</dbReference>
<evidence type="ECO:0000256" key="4">
    <source>
        <dbReference type="ARBA" id="ARBA00022722"/>
    </source>
</evidence>
<dbReference type="Proteomes" id="UP000001307">
    <property type="component" value="Unassembled WGS sequence"/>
</dbReference>
<evidence type="ECO:0000313" key="10">
    <source>
        <dbReference type="Proteomes" id="UP000001307"/>
    </source>
</evidence>
<dbReference type="HAMAP" id="MF_01818">
    <property type="entry name" value="RNase_Z_BN"/>
    <property type="match status" value="1"/>
</dbReference>
<evidence type="ECO:0000256" key="5">
    <source>
        <dbReference type="ARBA" id="ARBA00022723"/>
    </source>
</evidence>
<keyword evidence="3" id="KW-0819">tRNA processing</keyword>